<dbReference type="Gene3D" id="1.20.120.160">
    <property type="entry name" value="HPT domain"/>
    <property type="match status" value="1"/>
</dbReference>
<sequence length="106" mass="11121">MDFKAMASKLGFSEADFIELAQLLVTTSRSELLTVEQGIANESSATVAKAAHSIKGAAANLGFTHIAAMAKELESLAVQKKFHKIRSTAADLGANLDAIQKVAEGC</sequence>
<feature type="modified residue" description="Phosphohistidine" evidence="1">
    <location>
        <position position="52"/>
    </location>
</feature>
<dbReference type="InterPro" id="IPR036641">
    <property type="entry name" value="HPT_dom_sf"/>
</dbReference>
<keyword evidence="1" id="KW-0597">Phosphoprotein</keyword>
<dbReference type="EMBL" id="CP001087">
    <property type="protein sequence ID" value="ACN13373.1"/>
    <property type="molecule type" value="Genomic_DNA"/>
</dbReference>
<dbReference type="RefSeq" id="WP_012662622.1">
    <property type="nucleotide sequence ID" value="NC_012108.1"/>
</dbReference>
<dbReference type="GO" id="GO:0000160">
    <property type="term" value="P:phosphorelay signal transduction system"/>
    <property type="evidence" value="ECO:0007669"/>
    <property type="project" value="InterPro"/>
</dbReference>
<dbReference type="STRING" id="177437.HRM2_02510"/>
<dbReference type="eggNOG" id="COG2198">
    <property type="taxonomic scope" value="Bacteria"/>
</dbReference>
<dbReference type="PROSITE" id="PS50894">
    <property type="entry name" value="HPT"/>
    <property type="match status" value="1"/>
</dbReference>
<dbReference type="GO" id="GO:0004672">
    <property type="term" value="F:protein kinase activity"/>
    <property type="evidence" value="ECO:0007669"/>
    <property type="project" value="UniProtKB-ARBA"/>
</dbReference>
<dbReference type="AlphaFoldDB" id="C0QFH7"/>
<reference evidence="3 4" key="1">
    <citation type="journal article" date="2009" name="Environ. Microbiol.">
        <title>Genome sequence of Desulfobacterium autotrophicum HRM2, a marine sulfate reducer oxidizing organic carbon completely to carbon dioxide.</title>
        <authorList>
            <person name="Strittmatter A.W."/>
            <person name="Liesegang H."/>
            <person name="Rabus R."/>
            <person name="Decker I."/>
            <person name="Amann J."/>
            <person name="Andres S."/>
            <person name="Henne A."/>
            <person name="Fricke W.F."/>
            <person name="Martinez-Arias R."/>
            <person name="Bartels D."/>
            <person name="Goesmann A."/>
            <person name="Krause L."/>
            <person name="Puehler A."/>
            <person name="Klenk H.P."/>
            <person name="Richter M."/>
            <person name="Schuler M."/>
            <person name="Gloeckner F.O."/>
            <person name="Meyerdierks A."/>
            <person name="Gottschalk G."/>
            <person name="Amann R."/>
        </authorList>
    </citation>
    <scope>NUCLEOTIDE SEQUENCE [LARGE SCALE GENOMIC DNA]</scope>
    <source>
        <strain evidence="4">ATCC 43914 / DSM 3382 / HRM2</strain>
    </source>
</reference>
<evidence type="ECO:0000313" key="4">
    <source>
        <dbReference type="Proteomes" id="UP000000442"/>
    </source>
</evidence>
<dbReference type="InterPro" id="IPR008207">
    <property type="entry name" value="Sig_transdc_His_kin_Hpt_dom"/>
</dbReference>
<feature type="domain" description="HPt" evidence="2">
    <location>
        <begin position="13"/>
        <end position="106"/>
    </location>
</feature>
<keyword evidence="4" id="KW-1185">Reference proteome</keyword>
<evidence type="ECO:0000259" key="2">
    <source>
        <dbReference type="PROSITE" id="PS50894"/>
    </source>
</evidence>
<accession>C0QFH7</accession>
<dbReference type="KEGG" id="dat:HRM2_02510"/>
<dbReference type="Pfam" id="PF01627">
    <property type="entry name" value="Hpt"/>
    <property type="match status" value="1"/>
</dbReference>
<dbReference type="HOGENOM" id="CLU_157042_1_0_7"/>
<evidence type="ECO:0000256" key="1">
    <source>
        <dbReference type="PROSITE-ProRule" id="PRU00110"/>
    </source>
</evidence>
<dbReference type="Proteomes" id="UP000000442">
    <property type="component" value="Chromosome"/>
</dbReference>
<dbReference type="SUPFAM" id="SSF47226">
    <property type="entry name" value="Histidine-containing phosphotransfer domain, HPT domain"/>
    <property type="match status" value="1"/>
</dbReference>
<dbReference type="SMART" id="SM00073">
    <property type="entry name" value="HPT"/>
    <property type="match status" value="1"/>
</dbReference>
<gene>
    <name evidence="3" type="ordered locus">HRM2_02510</name>
</gene>
<organism evidence="3 4">
    <name type="scientific">Desulforapulum autotrophicum (strain ATCC 43914 / DSM 3382 / VKM B-1955 / HRM2)</name>
    <name type="common">Desulfobacterium autotrophicum</name>
    <dbReference type="NCBI Taxonomy" id="177437"/>
    <lineage>
        <taxon>Bacteria</taxon>
        <taxon>Pseudomonadati</taxon>
        <taxon>Thermodesulfobacteriota</taxon>
        <taxon>Desulfobacteria</taxon>
        <taxon>Desulfobacterales</taxon>
        <taxon>Desulfobacteraceae</taxon>
        <taxon>Desulforapulum</taxon>
    </lineage>
</organism>
<evidence type="ECO:0000313" key="3">
    <source>
        <dbReference type="EMBL" id="ACN13373.1"/>
    </source>
</evidence>
<dbReference type="OrthoDB" id="5422474at2"/>
<proteinExistence type="predicted"/>
<protein>
    <submittedName>
        <fullName evidence="3">HPt domain protein</fullName>
    </submittedName>
</protein>
<name>C0QFH7_DESAH</name>